<dbReference type="Proteomes" id="UP000019522">
    <property type="component" value="Chromosome"/>
</dbReference>
<accession>W8RZW3</accession>
<reference evidence="1 2" key="2">
    <citation type="submission" date="2014-03" db="EMBL/GenBank/DDBJ databases">
        <authorList>
            <person name="Baltrus D."/>
            <person name="Dougherty K."/>
        </authorList>
    </citation>
    <scope>NUCLEOTIDE SEQUENCE</scope>
    <source>
        <strain evidence="1 2">28a24</strain>
    </source>
</reference>
<organism evidence="1 2">
    <name type="scientific">Stutzerimonas stutzeri</name>
    <name type="common">Pseudomonas stutzeri</name>
    <dbReference type="NCBI Taxonomy" id="316"/>
    <lineage>
        <taxon>Bacteria</taxon>
        <taxon>Pseudomonadati</taxon>
        <taxon>Pseudomonadota</taxon>
        <taxon>Gammaproteobacteria</taxon>
        <taxon>Pseudomonadales</taxon>
        <taxon>Pseudomonadaceae</taxon>
        <taxon>Stutzerimonas</taxon>
    </lineage>
</organism>
<reference evidence="2" key="1">
    <citation type="journal article" date="2014" name="Genome Announc.">
        <title>Complete Genome Sequence of the Highly Transformable Pseudomonas stutzeri Strain 28a24.</title>
        <authorList>
            <person name="Smith B.A."/>
            <person name="Dougherty K.M."/>
            <person name="Baltrus D.A."/>
        </authorList>
    </citation>
    <scope>NUCLEOTIDE SEQUENCE [LARGE SCALE GENOMIC DNA]</scope>
    <source>
        <strain evidence="2">28a24</strain>
    </source>
</reference>
<evidence type="ECO:0000313" key="2">
    <source>
        <dbReference type="Proteomes" id="UP000019522"/>
    </source>
</evidence>
<dbReference type="KEGG" id="pstt:CH92_21355"/>
<name>W8RZW3_STUST</name>
<protein>
    <submittedName>
        <fullName evidence="1">Uncharacterized protein</fullName>
    </submittedName>
</protein>
<gene>
    <name evidence="1" type="ORF">CH92_21355</name>
</gene>
<dbReference type="EMBL" id="CP007441">
    <property type="protein sequence ID" value="AHL77701.1"/>
    <property type="molecule type" value="Genomic_DNA"/>
</dbReference>
<sequence>MACKKPFLYIGLEPMTVRLLGLSVTMVNASAGWLVQLERWQIPSAIKLNQGTRWCVWLGRDGATPGLMSLLISPVIMAG</sequence>
<evidence type="ECO:0000313" key="1">
    <source>
        <dbReference type="EMBL" id="AHL77701.1"/>
    </source>
</evidence>
<dbReference type="AlphaFoldDB" id="W8RZW3"/>
<proteinExistence type="predicted"/>